<evidence type="ECO:0000256" key="1">
    <source>
        <dbReference type="SAM" id="Coils"/>
    </source>
</evidence>
<organism evidence="2">
    <name type="scientific">Spongospora subterranea</name>
    <dbReference type="NCBI Taxonomy" id="70186"/>
    <lineage>
        <taxon>Eukaryota</taxon>
        <taxon>Sar</taxon>
        <taxon>Rhizaria</taxon>
        <taxon>Endomyxa</taxon>
        <taxon>Phytomyxea</taxon>
        <taxon>Plasmodiophorida</taxon>
        <taxon>Plasmodiophoridae</taxon>
        <taxon>Spongospora</taxon>
    </lineage>
</organism>
<evidence type="ECO:0000313" key="2">
    <source>
        <dbReference type="EMBL" id="CRZ02184.1"/>
    </source>
</evidence>
<keyword evidence="1" id="KW-0175">Coiled coil</keyword>
<reference evidence="2" key="1">
    <citation type="submission" date="2015-04" db="EMBL/GenBank/DDBJ databases">
        <title>The genome sequence of the plant pathogenic Rhizarian Plasmodiophora brassicae reveals insights in its biotrophic life cycle and the origin of chitin synthesis.</title>
        <authorList>
            <person name="Schwelm A."/>
            <person name="Fogelqvist J."/>
            <person name="Knaust A."/>
            <person name="Julke S."/>
            <person name="Lilja T."/>
            <person name="Dhandapani V."/>
            <person name="Bonilla-Rosso G."/>
            <person name="Karlsson M."/>
            <person name="Shevchenko A."/>
            <person name="Choi S.R."/>
            <person name="Kim H.G."/>
            <person name="Park J.Y."/>
            <person name="Lim Y.P."/>
            <person name="Ludwig-Muller J."/>
            <person name="Dixelius C."/>
        </authorList>
    </citation>
    <scope>NUCLEOTIDE SEQUENCE</scope>
    <source>
        <tissue evidence="2">Potato root galls</tissue>
    </source>
</reference>
<feature type="coiled-coil region" evidence="1">
    <location>
        <begin position="76"/>
        <end position="103"/>
    </location>
</feature>
<accession>A0A0H5R2R2</accession>
<proteinExistence type="predicted"/>
<sequence length="214" mass="24835">MVMDMDQARHQYNTEKEDWALTVEGLIREERMSADRETVKMDKILGAISYADSYLRTMQEAVNGLRLAKHYTELDNQAVSDELGKENQQLVQLTAESEQYQTQKSMLLILEAIAVKALQQIISDISTSDEHRVVLERERIVCERILIRERKMSGQRQLELDLMAEEEWRRFRDLMSRSSSASPSMVDIAMTTDPVRTRGTREALTVRDLSPYYL</sequence>
<protein>
    <submittedName>
        <fullName evidence="2">Uncharacterized protein</fullName>
    </submittedName>
</protein>
<dbReference type="AlphaFoldDB" id="A0A0H5R2R2"/>
<dbReference type="EMBL" id="HACM01001742">
    <property type="protein sequence ID" value="CRZ02184.1"/>
    <property type="molecule type" value="Transcribed_RNA"/>
</dbReference>
<name>A0A0H5R2R2_9EUKA</name>